<dbReference type="Proteomes" id="UP000182944">
    <property type="component" value="Unassembled WGS sequence"/>
</dbReference>
<dbReference type="GO" id="GO:0000009">
    <property type="term" value="F:alpha-1,6-mannosyltransferase activity"/>
    <property type="evidence" value="ECO:0007669"/>
    <property type="project" value="InterPro"/>
</dbReference>
<dbReference type="Pfam" id="PF04488">
    <property type="entry name" value="Gly_transf_sug"/>
    <property type="match status" value="1"/>
</dbReference>
<dbReference type="InterPro" id="IPR029044">
    <property type="entry name" value="Nucleotide-diphossugar_trans"/>
</dbReference>
<dbReference type="InterPro" id="IPR007577">
    <property type="entry name" value="GlycoTrfase_DXD_sugar-bd_CS"/>
</dbReference>
<evidence type="ECO:0000313" key="2">
    <source>
        <dbReference type="Proteomes" id="UP000182944"/>
    </source>
</evidence>
<dbReference type="InterPro" id="IPR039367">
    <property type="entry name" value="Och1-like"/>
</dbReference>
<keyword evidence="2" id="KW-1185">Reference proteome</keyword>
<organism evidence="1 2">
    <name type="scientific">Paracoccus sanguinis</name>
    <dbReference type="NCBI Taxonomy" id="1545044"/>
    <lineage>
        <taxon>Bacteria</taxon>
        <taxon>Pseudomonadati</taxon>
        <taxon>Pseudomonadota</taxon>
        <taxon>Alphaproteobacteria</taxon>
        <taxon>Rhodobacterales</taxon>
        <taxon>Paracoccaceae</taxon>
        <taxon>Paracoccus</taxon>
    </lineage>
</organism>
<reference evidence="2" key="1">
    <citation type="submission" date="2016-10" db="EMBL/GenBank/DDBJ databases">
        <authorList>
            <person name="Varghese N."/>
            <person name="Submissions S."/>
        </authorList>
    </citation>
    <scope>NUCLEOTIDE SEQUENCE [LARGE SCALE GENOMIC DNA]</scope>
    <source>
        <strain evidence="2">DSM 29303</strain>
    </source>
</reference>
<dbReference type="OrthoDB" id="277808at2"/>
<dbReference type="GO" id="GO:0006487">
    <property type="term" value="P:protein N-linked glycosylation"/>
    <property type="evidence" value="ECO:0007669"/>
    <property type="project" value="TreeGrafter"/>
</dbReference>
<gene>
    <name evidence="1" type="ORF">SAMN05444276_1122</name>
</gene>
<protein>
    <submittedName>
        <fullName evidence="1">Glycosyltransferase sugar-binding region containing DXD motif-containing protein</fullName>
    </submittedName>
</protein>
<dbReference type="RefSeq" id="WP_052176517.1">
    <property type="nucleotide sequence ID" value="NZ_FNNA01000012.1"/>
</dbReference>
<evidence type="ECO:0000313" key="1">
    <source>
        <dbReference type="EMBL" id="SDX62176.1"/>
    </source>
</evidence>
<sequence length="365" mass="40374">MPDKSTETMLPSLFTLETHWRTLLSVTPQGLLTHAPPDEAAPAIFSLREGRVVAWRPDATGDSPVHLDLEAAARTEGRIALRAPEGLFATAEPHGAVSVSRGRARAWELYRPAAAAELLARPRPLTTPRWATSAEIPRLIHQVYLGPEVPAQLGAMAESLAARNPDHVHRLWRDDTATDLIRDAYGMDMLRQYERISPAYGAARADFFRYLCLYRLGGVYLDMKSDCRRPLSEVVPHDAGYLLSHWTGRLARFGRHDALAHLPGGELQQWHVIAAAGHPFLEAVVNSVLRNIDSYVPERHGMGKRAVLRLAGPIAYTLAIAPLRDAHPHRLIDAEAEGLVYRAVRAARKLSGTHYSEVRTPLIVG</sequence>
<keyword evidence="1" id="KW-0808">Transferase</keyword>
<proteinExistence type="predicted"/>
<name>A0A1H3D760_9RHOB</name>
<dbReference type="EMBL" id="FNNA01000012">
    <property type="protein sequence ID" value="SDX62176.1"/>
    <property type="molecule type" value="Genomic_DNA"/>
</dbReference>
<dbReference type="Gene3D" id="3.90.550.20">
    <property type="match status" value="1"/>
</dbReference>
<dbReference type="STRING" id="1545044.SAMN05444276_1122"/>
<dbReference type="SUPFAM" id="SSF53448">
    <property type="entry name" value="Nucleotide-diphospho-sugar transferases"/>
    <property type="match status" value="1"/>
</dbReference>
<dbReference type="PANTHER" id="PTHR31834:SF1">
    <property type="entry name" value="INITIATION-SPECIFIC ALPHA-1,6-MANNOSYLTRANSFERASE"/>
    <property type="match status" value="1"/>
</dbReference>
<dbReference type="AlphaFoldDB" id="A0A1H3D760"/>
<dbReference type="PANTHER" id="PTHR31834">
    <property type="entry name" value="INITIATION-SPECIFIC ALPHA-1,6-MANNOSYLTRANSFERASE"/>
    <property type="match status" value="1"/>
</dbReference>
<accession>A0A1H3D760</accession>